<reference evidence="1" key="1">
    <citation type="submission" date="2021-06" db="EMBL/GenBank/DDBJ databases">
        <authorList>
            <person name="Kallberg Y."/>
            <person name="Tangrot J."/>
            <person name="Rosling A."/>
        </authorList>
    </citation>
    <scope>NUCLEOTIDE SEQUENCE</scope>
    <source>
        <strain evidence="1">CL356</strain>
    </source>
</reference>
<evidence type="ECO:0000313" key="2">
    <source>
        <dbReference type="Proteomes" id="UP000789525"/>
    </source>
</evidence>
<name>A0ACA9K3U4_9GLOM</name>
<gene>
    <name evidence="1" type="ORF">ACOLOM_LOCUS723</name>
</gene>
<dbReference type="Proteomes" id="UP000789525">
    <property type="component" value="Unassembled WGS sequence"/>
</dbReference>
<keyword evidence="2" id="KW-1185">Reference proteome</keyword>
<proteinExistence type="predicted"/>
<organism evidence="1 2">
    <name type="scientific">Acaulospora colombiana</name>
    <dbReference type="NCBI Taxonomy" id="27376"/>
    <lineage>
        <taxon>Eukaryota</taxon>
        <taxon>Fungi</taxon>
        <taxon>Fungi incertae sedis</taxon>
        <taxon>Mucoromycota</taxon>
        <taxon>Glomeromycotina</taxon>
        <taxon>Glomeromycetes</taxon>
        <taxon>Diversisporales</taxon>
        <taxon>Acaulosporaceae</taxon>
        <taxon>Acaulospora</taxon>
    </lineage>
</organism>
<accession>A0ACA9K3U4</accession>
<protein>
    <submittedName>
        <fullName evidence="1">9573_t:CDS:1</fullName>
    </submittedName>
</protein>
<dbReference type="EMBL" id="CAJVPT010000776">
    <property type="protein sequence ID" value="CAG8450195.1"/>
    <property type="molecule type" value="Genomic_DNA"/>
</dbReference>
<sequence length="259" mass="29984">MSMQVESAENFSNDEASSSEDSTEIYQVGSLESNDVTNKKIDQSSLLHEIIKCTFGNYSAPLTQDIKMPGVRWNIDDGVGKSIESNENTSLISKNEYFDYIYLRYTMITVRRDKFDFLLRELTRVLKRGGWIEFTEPGHEIRSKGPTNAVLEEVWHRKAREENLRVEEICNLGKVLSENGYIDVREKSHDIPLGEYGGKTGIDTANHWKAWMQMHQDLFTEATAHKSKHEFDEFIERCFKEFNDNHSCFVVYNFVAQKA</sequence>
<evidence type="ECO:0000313" key="1">
    <source>
        <dbReference type="EMBL" id="CAG8450195.1"/>
    </source>
</evidence>
<comment type="caution">
    <text evidence="1">The sequence shown here is derived from an EMBL/GenBank/DDBJ whole genome shotgun (WGS) entry which is preliminary data.</text>
</comment>